<gene>
    <name evidence="1" type="ORF">B5766_08935</name>
</gene>
<sequence length="100" mass="11017">MIAKARTMLARWPYHDSAGWRDEWNELLFNDTFGFCVQGVGSKTAILPADWADRLVTVRNGNTLGKIGFCLGSHHLCASKLLAKMNSVTSRSGANHPPDD</sequence>
<organism evidence="1 2">
    <name type="scientific">Candidatus Lumbricidiphila eiseniae</name>
    <dbReference type="NCBI Taxonomy" id="1969409"/>
    <lineage>
        <taxon>Bacteria</taxon>
        <taxon>Bacillati</taxon>
        <taxon>Actinomycetota</taxon>
        <taxon>Actinomycetes</taxon>
        <taxon>Micrococcales</taxon>
        <taxon>Microbacteriaceae</taxon>
        <taxon>Candidatus Lumbricidiphila</taxon>
    </lineage>
</organism>
<evidence type="ECO:0000313" key="1">
    <source>
        <dbReference type="EMBL" id="PDQ34876.1"/>
    </source>
</evidence>
<evidence type="ECO:0000313" key="2">
    <source>
        <dbReference type="Proteomes" id="UP000219994"/>
    </source>
</evidence>
<reference evidence="2" key="1">
    <citation type="submission" date="2017-03" db="EMBL/GenBank/DDBJ databases">
        <authorList>
            <person name="Lund M.B."/>
        </authorList>
    </citation>
    <scope>NUCLEOTIDE SEQUENCE [LARGE SCALE GENOMIC DNA]</scope>
</reference>
<accession>A0A2A6FQK6</accession>
<dbReference type="EMBL" id="NAEP01000044">
    <property type="protein sequence ID" value="PDQ34876.1"/>
    <property type="molecule type" value="Genomic_DNA"/>
</dbReference>
<comment type="caution">
    <text evidence="1">The sequence shown here is derived from an EMBL/GenBank/DDBJ whole genome shotgun (WGS) entry which is preliminary data.</text>
</comment>
<proteinExistence type="predicted"/>
<dbReference type="AlphaFoldDB" id="A0A2A6FQK6"/>
<name>A0A2A6FQK6_9MICO</name>
<dbReference type="Proteomes" id="UP000219994">
    <property type="component" value="Unassembled WGS sequence"/>
</dbReference>
<protein>
    <submittedName>
        <fullName evidence="1">Uncharacterized protein</fullName>
    </submittedName>
</protein>